<dbReference type="SUPFAM" id="SSF51246">
    <property type="entry name" value="Rudiment single hybrid motif"/>
    <property type="match status" value="1"/>
</dbReference>
<dbReference type="Gene3D" id="3.30.470.20">
    <property type="entry name" value="ATP-grasp fold, B domain"/>
    <property type="match status" value="1"/>
</dbReference>
<dbReference type="InterPro" id="IPR005479">
    <property type="entry name" value="CPAse_ATP-bd"/>
</dbReference>
<dbReference type="WBParaSite" id="HPBE_0000679101-mRNA-1">
    <property type="protein sequence ID" value="HPBE_0000679101-mRNA-1"/>
    <property type="gene ID" value="HPBE_0000679101"/>
</dbReference>
<dbReference type="PANTHER" id="PTHR43778:SF2">
    <property type="entry name" value="PYRUVATE CARBOXYLASE, MITOCHONDRIAL"/>
    <property type="match status" value="1"/>
</dbReference>
<dbReference type="InterPro" id="IPR003379">
    <property type="entry name" value="Carboxylase_cons_dom"/>
</dbReference>
<name>A0A3P7X6S9_HELPZ</name>
<dbReference type="SUPFAM" id="SSF51569">
    <property type="entry name" value="Aldolase"/>
    <property type="match status" value="1"/>
</dbReference>
<protein>
    <submittedName>
        <fullName evidence="4">Biotin_carb_C domain-containing protein</fullName>
    </submittedName>
</protein>
<dbReference type="InterPro" id="IPR005482">
    <property type="entry name" value="Biotin_COase_C"/>
</dbReference>
<dbReference type="InterPro" id="IPR013785">
    <property type="entry name" value="Aldolase_TIM"/>
</dbReference>
<dbReference type="Pfam" id="PF02436">
    <property type="entry name" value="PYC_OADA"/>
    <property type="match status" value="1"/>
</dbReference>
<dbReference type="Pfam" id="PF02786">
    <property type="entry name" value="CPSase_L_D2"/>
    <property type="match status" value="1"/>
</dbReference>
<dbReference type="GO" id="GO:0004736">
    <property type="term" value="F:pyruvate carboxylase activity"/>
    <property type="evidence" value="ECO:0007669"/>
    <property type="project" value="TreeGrafter"/>
</dbReference>
<organism evidence="2">
    <name type="scientific">Heligmosomoides polygyrus</name>
    <name type="common">Parasitic roundworm</name>
    <dbReference type="NCBI Taxonomy" id="6339"/>
    <lineage>
        <taxon>Eukaryota</taxon>
        <taxon>Metazoa</taxon>
        <taxon>Ecdysozoa</taxon>
        <taxon>Nematoda</taxon>
        <taxon>Chromadorea</taxon>
        <taxon>Rhabditida</taxon>
        <taxon>Rhabditina</taxon>
        <taxon>Rhabditomorpha</taxon>
        <taxon>Strongyloidea</taxon>
        <taxon>Heligmosomidae</taxon>
        <taxon>Heligmosomoides</taxon>
    </lineage>
</organism>
<dbReference type="PANTHER" id="PTHR43778">
    <property type="entry name" value="PYRUVATE CARBOXYLASE"/>
    <property type="match status" value="1"/>
</dbReference>
<dbReference type="GO" id="GO:0005737">
    <property type="term" value="C:cytoplasm"/>
    <property type="evidence" value="ECO:0007669"/>
    <property type="project" value="TreeGrafter"/>
</dbReference>
<evidence type="ECO:0000259" key="1">
    <source>
        <dbReference type="SMART" id="SM00878"/>
    </source>
</evidence>
<dbReference type="AlphaFoldDB" id="A0A3P7X6S9"/>
<reference evidence="4" key="2">
    <citation type="submission" date="2019-09" db="UniProtKB">
        <authorList>
            <consortium name="WormBaseParasite"/>
        </authorList>
    </citation>
    <scope>IDENTIFICATION</scope>
</reference>
<dbReference type="EMBL" id="UZAH01025742">
    <property type="protein sequence ID" value="VDO69691.1"/>
    <property type="molecule type" value="Genomic_DNA"/>
</dbReference>
<evidence type="ECO:0000313" key="2">
    <source>
        <dbReference type="EMBL" id="VDO69691.1"/>
    </source>
</evidence>
<proteinExistence type="predicted"/>
<evidence type="ECO:0000313" key="4">
    <source>
        <dbReference type="WBParaSite" id="HPBE_0000679101-mRNA-1"/>
    </source>
</evidence>
<dbReference type="SMART" id="SM00878">
    <property type="entry name" value="Biotin_carb_C"/>
    <property type="match status" value="1"/>
</dbReference>
<dbReference type="GO" id="GO:0005524">
    <property type="term" value="F:ATP binding"/>
    <property type="evidence" value="ECO:0007669"/>
    <property type="project" value="InterPro"/>
</dbReference>
<sequence length="531" mass="58946">MAPARDLDDNIRERLYADALAITRHVGYENAGTVKFLIGFGGDHHFIGMNARLEMDHCVTEEVTGTKALISTSIDITQPSGNDADVERSGGGRGLDGFRPQNYSTGVYRIGDGMGVRKDGIAYDGGTVSKHYEPLLSKTNLNFLKRIMMDPVFNEGPVTTSFIEDNQSLLELSPTRNRGLKLLRYMAEVKVNGAFSPLGVPDAKIWRAKPEVPKELDGSPPEGFKRILDKEGPEGFAKAIRNHKGLLITDTTMRFCKLAVQTGMDIFRIMDCFNYLPNLRCGIEAVGKAGGVVEAAIAYTGDVTKKNAKRYNMKYYLNLVDELVKSGIHILGLDLNAISQYSHYWEKTRRLYANFECTDLLKSGTSDIFEHSMPGGQYTNLIFQSSSLNLYDQFATVCKNYAEANKALGDIIKVAPSSKVVGDLAQFMTQNSITSSKELVEKAELYALPKSVQDFFEIELERGKRVYVRMTSVGDVNEGRRQVHFEYNGQERSIFVDDLEFAKVAGKVKAVLLPVGTYVEAQDLVIIVDPT</sequence>
<dbReference type="OrthoDB" id="196847at2759"/>
<accession>A0A3P7X6S9</accession>
<dbReference type="GO" id="GO:0006094">
    <property type="term" value="P:gluconeogenesis"/>
    <property type="evidence" value="ECO:0007669"/>
    <property type="project" value="TreeGrafter"/>
</dbReference>
<dbReference type="Gene3D" id="3.20.20.70">
    <property type="entry name" value="Aldolase class I"/>
    <property type="match status" value="3"/>
</dbReference>
<dbReference type="InterPro" id="IPR011054">
    <property type="entry name" value="Rudment_hybrid_motif"/>
</dbReference>
<dbReference type="Proteomes" id="UP000050761">
    <property type="component" value="Unassembled WGS sequence"/>
</dbReference>
<evidence type="ECO:0000313" key="3">
    <source>
        <dbReference type="Proteomes" id="UP000050761"/>
    </source>
</evidence>
<gene>
    <name evidence="2" type="ORF">HPBE_LOCUS6792</name>
</gene>
<dbReference type="SUPFAM" id="SSF56059">
    <property type="entry name" value="Glutathione synthetase ATP-binding domain-like"/>
    <property type="match status" value="1"/>
</dbReference>
<keyword evidence="3" id="KW-1185">Reference proteome</keyword>
<dbReference type="SUPFAM" id="SSF89000">
    <property type="entry name" value="post-HMGL domain-like"/>
    <property type="match status" value="1"/>
</dbReference>
<reference evidence="2 3" key="1">
    <citation type="submission" date="2018-11" db="EMBL/GenBank/DDBJ databases">
        <authorList>
            <consortium name="Pathogen Informatics"/>
        </authorList>
    </citation>
    <scope>NUCLEOTIDE SEQUENCE [LARGE SCALE GENOMIC DNA]</scope>
</reference>
<dbReference type="InterPro" id="IPR055268">
    <property type="entry name" value="PCB-like"/>
</dbReference>
<feature type="domain" description="Biotin carboxylase C-terminal" evidence="1">
    <location>
        <begin position="85"/>
        <end position="164"/>
    </location>
</feature>